<feature type="transmembrane region" description="Helical" evidence="2">
    <location>
        <begin position="12"/>
        <end position="32"/>
    </location>
</feature>
<evidence type="ECO:0000256" key="1">
    <source>
        <dbReference type="SAM" id="Coils"/>
    </source>
</evidence>
<name>A0ABU1HST5_9MICO</name>
<keyword evidence="1" id="KW-0175">Coiled coil</keyword>
<evidence type="ECO:0000313" key="4">
    <source>
        <dbReference type="Proteomes" id="UP001249291"/>
    </source>
</evidence>
<dbReference type="Proteomes" id="UP001249291">
    <property type="component" value="Unassembled WGS sequence"/>
</dbReference>
<gene>
    <name evidence="3" type="ORF">QE375_001933</name>
</gene>
<keyword evidence="2" id="KW-0812">Transmembrane</keyword>
<reference evidence="3 4" key="1">
    <citation type="submission" date="2023-08" db="EMBL/GenBank/DDBJ databases">
        <title>Functional and genomic diversity of the sorghum phyllosphere microbiome.</title>
        <authorList>
            <person name="Shade A."/>
        </authorList>
    </citation>
    <scope>NUCLEOTIDE SEQUENCE [LARGE SCALE GENOMIC DNA]</scope>
    <source>
        <strain evidence="3 4">SORGH_AS_0445</strain>
    </source>
</reference>
<keyword evidence="2" id="KW-1133">Transmembrane helix</keyword>
<protein>
    <submittedName>
        <fullName evidence="3">Chromosome segregation ATPase</fullName>
    </submittedName>
</protein>
<organism evidence="3 4">
    <name type="scientific">Microbacterium foliorum</name>
    <dbReference type="NCBI Taxonomy" id="104336"/>
    <lineage>
        <taxon>Bacteria</taxon>
        <taxon>Bacillati</taxon>
        <taxon>Actinomycetota</taxon>
        <taxon>Actinomycetes</taxon>
        <taxon>Micrococcales</taxon>
        <taxon>Microbacteriaceae</taxon>
        <taxon>Microbacterium</taxon>
    </lineage>
</organism>
<sequence length="153" mass="17018">MTPEQISALLQSITPLLTLAGLAVTGTFLVLAEVQRRKARRDTTPESVNETTRIGNDFLTGLLKEAREERKELRETIRDLERDGTTKRERISALESLAERKDDQILVLERRAEKAAAKLRAGYTLTVADILGPHAELADELGLGDLEDTQTTH</sequence>
<comment type="caution">
    <text evidence="3">The sequence shown here is derived from an EMBL/GenBank/DDBJ whole genome shotgun (WGS) entry which is preliminary data.</text>
</comment>
<feature type="coiled-coil region" evidence="1">
    <location>
        <begin position="56"/>
        <end position="118"/>
    </location>
</feature>
<keyword evidence="2" id="KW-0472">Membrane</keyword>
<evidence type="ECO:0000256" key="2">
    <source>
        <dbReference type="SAM" id="Phobius"/>
    </source>
</evidence>
<keyword evidence="4" id="KW-1185">Reference proteome</keyword>
<dbReference type="RefSeq" id="WP_309690294.1">
    <property type="nucleotide sequence ID" value="NZ_JAVIZQ010000001.1"/>
</dbReference>
<dbReference type="EMBL" id="JAVIZQ010000001">
    <property type="protein sequence ID" value="MDR6142379.1"/>
    <property type="molecule type" value="Genomic_DNA"/>
</dbReference>
<accession>A0ABU1HST5</accession>
<evidence type="ECO:0000313" key="3">
    <source>
        <dbReference type="EMBL" id="MDR6142379.1"/>
    </source>
</evidence>
<proteinExistence type="predicted"/>